<dbReference type="SMART" id="SM00382">
    <property type="entry name" value="AAA"/>
    <property type="match status" value="1"/>
</dbReference>
<protein>
    <submittedName>
        <fullName evidence="6">Biotin transport ATP-binding protein BioM</fullName>
        <ecNumber evidence="6">3.6.3.-</ecNumber>
    </submittedName>
</protein>
<gene>
    <name evidence="6" type="primary">bioM</name>
    <name evidence="6" type="ORF">COCCU_08560</name>
</gene>
<dbReference type="GO" id="GO:0042626">
    <property type="term" value="F:ATPase-coupled transmembrane transporter activity"/>
    <property type="evidence" value="ECO:0007669"/>
    <property type="project" value="TreeGrafter"/>
</dbReference>
<dbReference type="GO" id="GO:0016887">
    <property type="term" value="F:ATP hydrolysis activity"/>
    <property type="evidence" value="ECO:0007669"/>
    <property type="project" value="InterPro"/>
</dbReference>
<dbReference type="PANTHER" id="PTHR43553">
    <property type="entry name" value="HEAVY METAL TRANSPORTER"/>
    <property type="match status" value="1"/>
</dbReference>
<dbReference type="InterPro" id="IPR050095">
    <property type="entry name" value="ECF_ABC_transporter_ATP-bd"/>
</dbReference>
<evidence type="ECO:0000259" key="5">
    <source>
        <dbReference type="PROSITE" id="PS50893"/>
    </source>
</evidence>
<dbReference type="KEGG" id="cok:COCCU_08560"/>
<dbReference type="InterPro" id="IPR003593">
    <property type="entry name" value="AAA+_ATPase"/>
</dbReference>
<dbReference type="EMBL" id="CP046455">
    <property type="protein sequence ID" value="QGU07636.1"/>
    <property type="molecule type" value="Genomic_DNA"/>
</dbReference>
<dbReference type="InterPro" id="IPR027417">
    <property type="entry name" value="P-loop_NTPase"/>
</dbReference>
<evidence type="ECO:0000313" key="6">
    <source>
        <dbReference type="EMBL" id="QGU07636.1"/>
    </source>
</evidence>
<dbReference type="PROSITE" id="PS50893">
    <property type="entry name" value="ABC_TRANSPORTER_2"/>
    <property type="match status" value="1"/>
</dbReference>
<evidence type="ECO:0000256" key="4">
    <source>
        <dbReference type="ARBA" id="ARBA00022840"/>
    </source>
</evidence>
<proteinExistence type="inferred from homology"/>
<dbReference type="PROSITE" id="PS00211">
    <property type="entry name" value="ABC_TRANSPORTER_1"/>
    <property type="match status" value="1"/>
</dbReference>
<dbReference type="SUPFAM" id="SSF52540">
    <property type="entry name" value="P-loop containing nucleoside triphosphate hydrolases"/>
    <property type="match status" value="1"/>
</dbReference>
<comment type="similarity">
    <text evidence="1">Belongs to the ABC transporter superfamily.</text>
</comment>
<feature type="domain" description="ABC transporter" evidence="5">
    <location>
        <begin position="24"/>
        <end position="250"/>
    </location>
</feature>
<dbReference type="GO" id="GO:0005524">
    <property type="term" value="F:ATP binding"/>
    <property type="evidence" value="ECO:0007669"/>
    <property type="project" value="UniProtKB-KW"/>
</dbReference>
<keyword evidence="2" id="KW-0813">Transport</keyword>
<organism evidence="6 7">
    <name type="scientific">Corynebacterium occultum</name>
    <dbReference type="NCBI Taxonomy" id="2675219"/>
    <lineage>
        <taxon>Bacteria</taxon>
        <taxon>Bacillati</taxon>
        <taxon>Actinomycetota</taxon>
        <taxon>Actinomycetes</taxon>
        <taxon>Mycobacteriales</taxon>
        <taxon>Corynebacteriaceae</taxon>
        <taxon>Corynebacterium</taxon>
    </lineage>
</organism>
<dbReference type="InterPro" id="IPR017871">
    <property type="entry name" value="ABC_transporter-like_CS"/>
</dbReference>
<name>A0A6B8W9W3_9CORY</name>
<sequence length="250" mass="28169">MRFDAVLQVPSPPEFRHTDLMPDIIFEDVHVSYDEVPVLSGINLRLSEHRIGIIGANGGGKSTLARLINGLGEPTQGRVLVDGLNVADHGRTVRRRVGFVFSDAENQIIMPRVRDDIDFSLRQLKLPRAERRQRVDEMLERFELAGHAEHSPHLLSGGQKQLLALAAVLVLQPEVIVADEPTTLLDLRNRQRIRREFDALEQQLIVVTHDLNFLSGFERVLCIDEHQIVADGPPTEVIDHYLGLMEARPL</sequence>
<keyword evidence="6" id="KW-0378">Hydrolase</keyword>
<evidence type="ECO:0000313" key="7">
    <source>
        <dbReference type="Proteomes" id="UP000424462"/>
    </source>
</evidence>
<dbReference type="Proteomes" id="UP000424462">
    <property type="component" value="Chromosome"/>
</dbReference>
<dbReference type="PANTHER" id="PTHR43553:SF24">
    <property type="entry name" value="ENERGY-COUPLING FACTOR TRANSPORTER ATP-BINDING PROTEIN ECFA1"/>
    <property type="match status" value="1"/>
</dbReference>
<dbReference type="Pfam" id="PF00005">
    <property type="entry name" value="ABC_tran"/>
    <property type="match status" value="1"/>
</dbReference>
<dbReference type="GO" id="GO:0043190">
    <property type="term" value="C:ATP-binding cassette (ABC) transporter complex"/>
    <property type="evidence" value="ECO:0007669"/>
    <property type="project" value="TreeGrafter"/>
</dbReference>
<reference evidence="6 7" key="1">
    <citation type="submission" date="2019-11" db="EMBL/GenBank/DDBJ databases">
        <title>Complete genome sequence of Corynebacterium kalinowskii 1959, a novel Corynebacterium species isolated from soil of a small paddock in Vilsendorf, Germany.</title>
        <authorList>
            <person name="Schaffert L."/>
            <person name="Ruwe M."/>
            <person name="Milse J."/>
            <person name="Hanuschka K."/>
            <person name="Ortseifen V."/>
            <person name="Droste J."/>
            <person name="Brandt D."/>
            <person name="Schlueter L."/>
            <person name="Kutter Y."/>
            <person name="Vinke S."/>
            <person name="Viehoefer P."/>
            <person name="Jacob L."/>
            <person name="Luebke N.-C."/>
            <person name="Schulte-Berndt E."/>
            <person name="Hain C."/>
            <person name="Linder M."/>
            <person name="Schmidt P."/>
            <person name="Wollenschlaeger L."/>
            <person name="Luttermann T."/>
            <person name="Thieme E."/>
            <person name="Hassa J."/>
            <person name="Haak M."/>
            <person name="Wittchen M."/>
            <person name="Mentz A."/>
            <person name="Persicke M."/>
            <person name="Busche T."/>
            <person name="Ruckert C."/>
        </authorList>
    </citation>
    <scope>NUCLEOTIDE SEQUENCE [LARGE SCALE GENOMIC DNA]</scope>
    <source>
        <strain evidence="6 7">2039</strain>
    </source>
</reference>
<dbReference type="InterPro" id="IPR003439">
    <property type="entry name" value="ABC_transporter-like_ATP-bd"/>
</dbReference>
<dbReference type="EC" id="3.6.3.-" evidence="6"/>
<evidence type="ECO:0000256" key="2">
    <source>
        <dbReference type="ARBA" id="ARBA00022448"/>
    </source>
</evidence>
<evidence type="ECO:0000256" key="3">
    <source>
        <dbReference type="ARBA" id="ARBA00022741"/>
    </source>
</evidence>
<keyword evidence="7" id="KW-1185">Reference proteome</keyword>
<dbReference type="InterPro" id="IPR015856">
    <property type="entry name" value="ABC_transpr_CbiO/EcfA_su"/>
</dbReference>
<accession>A0A6B8W9W3</accession>
<dbReference type="Gene3D" id="3.40.50.300">
    <property type="entry name" value="P-loop containing nucleotide triphosphate hydrolases"/>
    <property type="match status" value="1"/>
</dbReference>
<keyword evidence="4 6" id="KW-0067">ATP-binding</keyword>
<dbReference type="CDD" id="cd03225">
    <property type="entry name" value="ABC_cobalt_CbiO_domain1"/>
    <property type="match status" value="1"/>
</dbReference>
<dbReference type="AlphaFoldDB" id="A0A6B8W9W3"/>
<keyword evidence="3" id="KW-0547">Nucleotide-binding</keyword>
<evidence type="ECO:0000256" key="1">
    <source>
        <dbReference type="ARBA" id="ARBA00005417"/>
    </source>
</evidence>